<dbReference type="Gene3D" id="1.10.1740.10">
    <property type="match status" value="1"/>
</dbReference>
<comment type="caution">
    <text evidence="10">The sequence shown here is derived from an EMBL/GenBank/DDBJ whole genome shotgun (WGS) entry which is preliminary data.</text>
</comment>
<dbReference type="Pfam" id="PF08281">
    <property type="entry name" value="Sigma70_r4_2"/>
    <property type="match status" value="1"/>
</dbReference>
<keyword evidence="4 6" id="KW-0238">DNA-binding</keyword>
<gene>
    <name evidence="10" type="ORF">GLW04_18240</name>
</gene>
<dbReference type="SUPFAM" id="SSF88659">
    <property type="entry name" value="Sigma3 and sigma4 domains of RNA polymerase sigma factors"/>
    <property type="match status" value="1"/>
</dbReference>
<dbReference type="CDD" id="cd06171">
    <property type="entry name" value="Sigma70_r4"/>
    <property type="match status" value="1"/>
</dbReference>
<evidence type="ECO:0000256" key="5">
    <source>
        <dbReference type="ARBA" id="ARBA00023163"/>
    </source>
</evidence>
<feature type="domain" description="RNA polymerase sigma-70 region 2" evidence="8">
    <location>
        <begin position="91"/>
        <end position="157"/>
    </location>
</feature>
<evidence type="ECO:0000256" key="7">
    <source>
        <dbReference type="SAM" id="Phobius"/>
    </source>
</evidence>
<evidence type="ECO:0000259" key="9">
    <source>
        <dbReference type="Pfam" id="PF08281"/>
    </source>
</evidence>
<dbReference type="NCBIfam" id="TIGR02937">
    <property type="entry name" value="sigma70-ECF"/>
    <property type="match status" value="1"/>
</dbReference>
<dbReference type="Proteomes" id="UP000460949">
    <property type="component" value="Unassembled WGS sequence"/>
</dbReference>
<keyword evidence="5 6" id="KW-0804">Transcription</keyword>
<dbReference type="InterPro" id="IPR013324">
    <property type="entry name" value="RNA_pol_sigma_r3/r4-like"/>
</dbReference>
<dbReference type="InterPro" id="IPR014284">
    <property type="entry name" value="RNA_pol_sigma-70_dom"/>
</dbReference>
<dbReference type="InterPro" id="IPR000838">
    <property type="entry name" value="RNA_pol_sigma70_ECF_CS"/>
</dbReference>
<dbReference type="PROSITE" id="PS01063">
    <property type="entry name" value="SIGMA70_ECF"/>
    <property type="match status" value="1"/>
</dbReference>
<dbReference type="InterPro" id="IPR039425">
    <property type="entry name" value="RNA_pol_sigma-70-like"/>
</dbReference>
<evidence type="ECO:0000313" key="10">
    <source>
        <dbReference type="EMBL" id="MYL21831.1"/>
    </source>
</evidence>
<keyword evidence="2 6" id="KW-0805">Transcription regulation</keyword>
<name>A0A845DVY9_9BACI</name>
<dbReference type="PANTHER" id="PTHR43133:SF8">
    <property type="entry name" value="RNA POLYMERASE SIGMA FACTOR HI_1459-RELATED"/>
    <property type="match status" value="1"/>
</dbReference>
<keyword evidence="3 6" id="KW-0731">Sigma factor</keyword>
<keyword evidence="7" id="KW-0472">Membrane</keyword>
<proteinExistence type="inferred from homology"/>
<organism evidence="10 11">
    <name type="scientific">Halobacillus litoralis</name>
    <dbReference type="NCBI Taxonomy" id="45668"/>
    <lineage>
        <taxon>Bacteria</taxon>
        <taxon>Bacillati</taxon>
        <taxon>Bacillota</taxon>
        <taxon>Bacilli</taxon>
        <taxon>Bacillales</taxon>
        <taxon>Bacillaceae</taxon>
        <taxon>Halobacillus</taxon>
    </lineage>
</organism>
<protein>
    <recommendedName>
        <fullName evidence="6">RNA polymerase sigma factor</fullName>
    </recommendedName>
</protein>
<dbReference type="InterPro" id="IPR007627">
    <property type="entry name" value="RNA_pol_sigma70_r2"/>
</dbReference>
<evidence type="ECO:0000256" key="3">
    <source>
        <dbReference type="ARBA" id="ARBA00023082"/>
    </source>
</evidence>
<dbReference type="GO" id="GO:0006352">
    <property type="term" value="P:DNA-templated transcription initiation"/>
    <property type="evidence" value="ECO:0007669"/>
    <property type="project" value="InterPro"/>
</dbReference>
<sequence length="257" mass="29902">MSYYRKSIRGLFIIVCWSRTSSRSRWKVKIRSPLFFMAATIRMKAPISLLFTMMIAIKNITKSSRSQKRMHLISFVSILSKGEIRMDIHELYERYHRRVFFSAYKVVKNKSLAEDVVQETYLKAYRKLDELTDEKKAGAWLSTIAGRKAVDLLRKEGKAVVVSLEQTPLPASLCQQASLVEEMCELHLLEEEIETSIRSLSPKIREVFRLSFQYSMKEKEVADFLNLSLSAVKSRLHRGRKQLKQTFIQKKTVENPA</sequence>
<feature type="transmembrane region" description="Helical" evidence="7">
    <location>
        <begin position="34"/>
        <end position="57"/>
    </location>
</feature>
<dbReference type="GO" id="GO:0006950">
    <property type="term" value="P:response to stress"/>
    <property type="evidence" value="ECO:0007669"/>
    <property type="project" value="UniProtKB-ARBA"/>
</dbReference>
<accession>A0A845DVY9</accession>
<dbReference type="GO" id="GO:0016987">
    <property type="term" value="F:sigma factor activity"/>
    <property type="evidence" value="ECO:0007669"/>
    <property type="project" value="UniProtKB-KW"/>
</dbReference>
<keyword evidence="7" id="KW-1133">Transmembrane helix</keyword>
<feature type="domain" description="RNA polymerase sigma factor 70 region 4 type 2" evidence="9">
    <location>
        <begin position="191"/>
        <end position="243"/>
    </location>
</feature>
<evidence type="ECO:0000256" key="2">
    <source>
        <dbReference type="ARBA" id="ARBA00023015"/>
    </source>
</evidence>
<dbReference type="EMBL" id="WMET01000007">
    <property type="protein sequence ID" value="MYL21831.1"/>
    <property type="molecule type" value="Genomic_DNA"/>
</dbReference>
<evidence type="ECO:0000256" key="1">
    <source>
        <dbReference type="ARBA" id="ARBA00010641"/>
    </source>
</evidence>
<dbReference type="InterPro" id="IPR013325">
    <property type="entry name" value="RNA_pol_sigma_r2"/>
</dbReference>
<dbReference type="GO" id="GO:0003677">
    <property type="term" value="F:DNA binding"/>
    <property type="evidence" value="ECO:0007669"/>
    <property type="project" value="UniProtKB-KW"/>
</dbReference>
<evidence type="ECO:0000256" key="6">
    <source>
        <dbReference type="RuleBase" id="RU000716"/>
    </source>
</evidence>
<keyword evidence="7" id="KW-0812">Transmembrane</keyword>
<evidence type="ECO:0000313" key="11">
    <source>
        <dbReference type="Proteomes" id="UP000460949"/>
    </source>
</evidence>
<dbReference type="Gene3D" id="1.10.10.10">
    <property type="entry name" value="Winged helix-like DNA-binding domain superfamily/Winged helix DNA-binding domain"/>
    <property type="match status" value="1"/>
</dbReference>
<dbReference type="Pfam" id="PF04542">
    <property type="entry name" value="Sigma70_r2"/>
    <property type="match status" value="1"/>
</dbReference>
<evidence type="ECO:0000259" key="8">
    <source>
        <dbReference type="Pfam" id="PF04542"/>
    </source>
</evidence>
<dbReference type="AlphaFoldDB" id="A0A845DVY9"/>
<dbReference type="InterPro" id="IPR013249">
    <property type="entry name" value="RNA_pol_sigma70_r4_t2"/>
</dbReference>
<evidence type="ECO:0000256" key="4">
    <source>
        <dbReference type="ARBA" id="ARBA00023125"/>
    </source>
</evidence>
<dbReference type="SUPFAM" id="SSF88946">
    <property type="entry name" value="Sigma2 domain of RNA polymerase sigma factors"/>
    <property type="match status" value="1"/>
</dbReference>
<dbReference type="InterPro" id="IPR036388">
    <property type="entry name" value="WH-like_DNA-bd_sf"/>
</dbReference>
<dbReference type="PANTHER" id="PTHR43133">
    <property type="entry name" value="RNA POLYMERASE ECF-TYPE SIGMA FACTO"/>
    <property type="match status" value="1"/>
</dbReference>
<reference evidence="10 11" key="1">
    <citation type="submission" date="2019-11" db="EMBL/GenBank/DDBJ databases">
        <title>Genome sequences of 17 halophilic strains isolated from different environments.</title>
        <authorList>
            <person name="Furrow R.E."/>
        </authorList>
    </citation>
    <scope>NUCLEOTIDE SEQUENCE [LARGE SCALE GENOMIC DNA]</scope>
    <source>
        <strain evidence="10 11">22511_23_Filter</strain>
    </source>
</reference>
<comment type="similarity">
    <text evidence="1 6">Belongs to the sigma-70 factor family. ECF subfamily.</text>
</comment>